<evidence type="ECO:0000256" key="2">
    <source>
        <dbReference type="ARBA" id="ARBA00022801"/>
    </source>
</evidence>
<keyword evidence="2" id="KW-0378">Hydrolase</keyword>
<dbReference type="InterPro" id="IPR050563">
    <property type="entry name" value="4-hydroxybenzoyl-CoA_TE"/>
</dbReference>
<comment type="similarity">
    <text evidence="1">Belongs to the 4-hydroxybenzoyl-CoA thioesterase family.</text>
</comment>
<dbReference type="Gene3D" id="3.10.129.10">
    <property type="entry name" value="Hotdog Thioesterase"/>
    <property type="match status" value="1"/>
</dbReference>
<protein>
    <recommendedName>
        <fullName evidence="4">Thioesterase</fullName>
    </recommendedName>
</protein>
<proteinExistence type="inferred from homology"/>
<evidence type="ECO:0000313" key="3">
    <source>
        <dbReference type="EMBL" id="ETK05483.1"/>
    </source>
</evidence>
<organism evidence="3">
    <name type="scientific">Tannerella sp. oral taxon BU063 isolate Cell 5</name>
    <dbReference type="NCBI Taxonomy" id="1410950"/>
    <lineage>
        <taxon>Bacteria</taxon>
        <taxon>Pseudomonadati</taxon>
        <taxon>Bacteroidota</taxon>
        <taxon>Bacteroidia</taxon>
        <taxon>Bacteroidales</taxon>
        <taxon>Tannerellaceae</taxon>
        <taxon>Tannerella</taxon>
    </lineage>
</organism>
<reference evidence="3" key="1">
    <citation type="submission" date="2013-11" db="EMBL/GenBank/DDBJ databases">
        <title>Single cell genomics of uncultured Tannerella BU063 (oral taxon 286).</title>
        <authorList>
            <person name="Beall C.J."/>
            <person name="Campbell A.G."/>
            <person name="Griffen A.L."/>
            <person name="Podar M."/>
            <person name="Leys E.J."/>
        </authorList>
    </citation>
    <scope>NUCLEOTIDE SEQUENCE [LARGE SCALE GENOMIC DNA]</scope>
    <source>
        <strain evidence="3">Cell 5</strain>
    </source>
</reference>
<dbReference type="PANTHER" id="PTHR31793">
    <property type="entry name" value="4-HYDROXYBENZOYL-COA THIOESTERASE FAMILY MEMBER"/>
    <property type="match status" value="1"/>
</dbReference>
<gene>
    <name evidence="3" type="ORF">T229_03125</name>
</gene>
<accession>W2CEK7</accession>
<dbReference type="SUPFAM" id="SSF54637">
    <property type="entry name" value="Thioesterase/thiol ester dehydrase-isomerase"/>
    <property type="match status" value="1"/>
</dbReference>
<dbReference type="EMBL" id="AYYC01000516">
    <property type="protein sequence ID" value="ETK05483.1"/>
    <property type="molecule type" value="Genomic_DNA"/>
</dbReference>
<dbReference type="PATRIC" id="fig|1410950.3.peg.249"/>
<dbReference type="PANTHER" id="PTHR31793:SF27">
    <property type="entry name" value="NOVEL THIOESTERASE SUPERFAMILY DOMAIN AND SAPOSIN A-TYPE DOMAIN CONTAINING PROTEIN (0610012H03RIK)"/>
    <property type="match status" value="1"/>
</dbReference>
<evidence type="ECO:0000256" key="1">
    <source>
        <dbReference type="ARBA" id="ARBA00005953"/>
    </source>
</evidence>
<name>W2CEK7_9BACT</name>
<dbReference type="CDD" id="cd00586">
    <property type="entry name" value="4HBT"/>
    <property type="match status" value="1"/>
</dbReference>
<dbReference type="AlphaFoldDB" id="W2CEK7"/>
<comment type="caution">
    <text evidence="3">The sequence shown here is derived from an EMBL/GenBank/DDBJ whole genome shotgun (WGS) entry which is preliminary data.</text>
</comment>
<dbReference type="InterPro" id="IPR029069">
    <property type="entry name" value="HotDog_dom_sf"/>
</dbReference>
<dbReference type="Proteomes" id="UP000018872">
    <property type="component" value="Unassembled WGS sequence"/>
</dbReference>
<dbReference type="GO" id="GO:0047617">
    <property type="term" value="F:fatty acyl-CoA hydrolase activity"/>
    <property type="evidence" value="ECO:0007669"/>
    <property type="project" value="TreeGrafter"/>
</dbReference>
<evidence type="ECO:0008006" key="4">
    <source>
        <dbReference type="Google" id="ProtNLM"/>
    </source>
</evidence>
<sequence length="122" mass="14005">MDAYNHVNNNVYASYYDLGKESYFADVLQCDFRLQDVVFIVAHISFDFIEPIHYGDDIIVETRVSHIGTKSFTLMQQARNQKTGRIVCKGETVMVCINLHTQETAEVPEQYRQAFEAFEAGV</sequence>
<dbReference type="Pfam" id="PF13279">
    <property type="entry name" value="4HBT_2"/>
    <property type="match status" value="1"/>
</dbReference>